<protein>
    <recommendedName>
        <fullName evidence="7">MARVEL domain-containing protein</fullName>
    </recommendedName>
</protein>
<evidence type="ECO:0000313" key="10">
    <source>
        <dbReference type="Proteomes" id="UP000077671"/>
    </source>
</evidence>
<evidence type="ECO:0000313" key="8">
    <source>
        <dbReference type="EMBL" id="CAD6948463.1"/>
    </source>
</evidence>
<dbReference type="Pfam" id="PF01284">
    <property type="entry name" value="MARVEL"/>
    <property type="match status" value="1"/>
</dbReference>
<dbReference type="EMBL" id="CAJHJG010005201">
    <property type="protein sequence ID" value="CAD6948463.1"/>
    <property type="molecule type" value="Genomic_DNA"/>
</dbReference>
<dbReference type="Proteomes" id="UP000077671">
    <property type="component" value="Unassembled WGS sequence"/>
</dbReference>
<feature type="compositionally biased region" description="Polar residues" evidence="5">
    <location>
        <begin position="276"/>
        <end position="288"/>
    </location>
</feature>
<dbReference type="Proteomes" id="UP000836402">
    <property type="component" value="Unassembled WGS sequence"/>
</dbReference>
<evidence type="ECO:0000256" key="3">
    <source>
        <dbReference type="ARBA" id="ARBA00022989"/>
    </source>
</evidence>
<feature type="region of interest" description="Disordered" evidence="5">
    <location>
        <begin position="157"/>
        <end position="306"/>
    </location>
</feature>
<evidence type="ECO:0000313" key="11">
    <source>
        <dbReference type="Proteomes" id="UP000836402"/>
    </source>
</evidence>
<reference evidence="9" key="2">
    <citation type="journal article" date="2019" name="IMA Fungus">
        <title>Genome sequencing and comparison of five Tilletia species to identify candidate genes for the detection of regulated species infecting wheat.</title>
        <authorList>
            <person name="Nguyen H.D.T."/>
            <person name="Sultana T."/>
            <person name="Kesanakurti P."/>
            <person name="Hambleton S."/>
        </authorList>
    </citation>
    <scope>NUCLEOTIDE SEQUENCE</scope>
    <source>
        <strain evidence="9">DAOMC 238032</strain>
    </source>
</reference>
<evidence type="ECO:0000313" key="9">
    <source>
        <dbReference type="EMBL" id="KAE8252273.1"/>
    </source>
</evidence>
<dbReference type="GO" id="GO:0016020">
    <property type="term" value="C:membrane"/>
    <property type="evidence" value="ECO:0007669"/>
    <property type="project" value="UniProtKB-SubCell"/>
</dbReference>
<sequence>MSLYTTILVALFGVLALWSLILAGVATKTATLLADGPTRYTDWKNFYNGAGLLAFDGFLTFFLATGLAIWYATGRTLAPLIVLPIIAVLFILWLAGAAAYSHGFDIFNYSDCEASVCNTLKATVAFAWLGWLTLLALLVLAVLLVVKPPADHADATGHSGFSLNRLRKNKKTTDVEKAQAPQQEPVGVSPAPVPSSTQANHDATVPPSGAHNANVEPDQAPPSAFAGAHGAPEGQQQSQPASYDPAQAYAQQSYYGQQPASDPTAMPQAPGPQAPTGWSVSPLGTQPTDGAAPTAEIVAHKPENQI</sequence>
<reference evidence="8" key="3">
    <citation type="submission" date="2020-10" db="EMBL/GenBank/DDBJ databases">
        <authorList>
            <person name="Sedaghatjoo S."/>
        </authorList>
    </citation>
    <scope>NUCLEOTIDE SEQUENCE</scope>
    <source>
        <strain evidence="8">AZH3</strain>
    </source>
</reference>
<name>A0A177USU5_9BASI</name>
<feature type="transmembrane region" description="Helical" evidence="6">
    <location>
        <begin position="47"/>
        <end position="70"/>
    </location>
</feature>
<evidence type="ECO:0000259" key="7">
    <source>
        <dbReference type="Pfam" id="PF01284"/>
    </source>
</evidence>
<dbReference type="EMBL" id="LWDD02001135">
    <property type="protein sequence ID" value="KAE8252273.1"/>
    <property type="molecule type" value="Genomic_DNA"/>
</dbReference>
<accession>A0A177USU5</accession>
<evidence type="ECO:0000256" key="2">
    <source>
        <dbReference type="ARBA" id="ARBA00022692"/>
    </source>
</evidence>
<feature type="compositionally biased region" description="Low complexity" evidence="5">
    <location>
        <begin position="185"/>
        <end position="196"/>
    </location>
</feature>
<feature type="compositionally biased region" description="Low complexity" evidence="5">
    <location>
        <begin position="239"/>
        <end position="261"/>
    </location>
</feature>
<feature type="domain" description="MARVEL" evidence="7">
    <location>
        <begin position="8"/>
        <end position="140"/>
    </location>
</feature>
<keyword evidence="2 6" id="KW-0812">Transmembrane</keyword>
<feature type="transmembrane region" description="Helical" evidence="6">
    <location>
        <begin position="77"/>
        <end position="100"/>
    </location>
</feature>
<gene>
    <name evidence="9" type="ORF">A4X03_0g6211</name>
    <name evidence="8" type="ORF">JKIAZH3_G4393</name>
</gene>
<keyword evidence="11" id="KW-1185">Reference proteome</keyword>
<keyword evidence="3 6" id="KW-1133">Transmembrane helix</keyword>
<evidence type="ECO:0000256" key="4">
    <source>
        <dbReference type="ARBA" id="ARBA00023136"/>
    </source>
</evidence>
<comment type="caution">
    <text evidence="9">The sequence shown here is derived from an EMBL/GenBank/DDBJ whole genome shotgun (WGS) entry which is preliminary data.</text>
</comment>
<comment type="subcellular location">
    <subcellularLocation>
        <location evidence="1">Membrane</location>
        <topology evidence="1">Multi-pass membrane protein</topology>
    </subcellularLocation>
</comment>
<organism evidence="9 10">
    <name type="scientific">Tilletia caries</name>
    <name type="common">wheat bunt fungus</name>
    <dbReference type="NCBI Taxonomy" id="13290"/>
    <lineage>
        <taxon>Eukaryota</taxon>
        <taxon>Fungi</taxon>
        <taxon>Dikarya</taxon>
        <taxon>Basidiomycota</taxon>
        <taxon>Ustilaginomycotina</taxon>
        <taxon>Exobasidiomycetes</taxon>
        <taxon>Tilletiales</taxon>
        <taxon>Tilletiaceae</taxon>
        <taxon>Tilletia</taxon>
    </lineage>
</organism>
<evidence type="ECO:0000256" key="5">
    <source>
        <dbReference type="SAM" id="MobiDB-lite"/>
    </source>
</evidence>
<keyword evidence="4 6" id="KW-0472">Membrane</keyword>
<feature type="transmembrane region" description="Helical" evidence="6">
    <location>
        <begin position="125"/>
        <end position="146"/>
    </location>
</feature>
<dbReference type="InterPro" id="IPR008253">
    <property type="entry name" value="Marvel"/>
</dbReference>
<reference evidence="9" key="1">
    <citation type="submission" date="2016-04" db="EMBL/GenBank/DDBJ databases">
        <authorList>
            <person name="Nguyen H.D."/>
            <person name="Kesanakurti P."/>
            <person name="Cullis J."/>
            <person name="Levesque C.A."/>
            <person name="Hambleton S."/>
        </authorList>
    </citation>
    <scope>NUCLEOTIDE SEQUENCE</scope>
    <source>
        <strain evidence="9">DAOMC 238032</strain>
    </source>
</reference>
<proteinExistence type="predicted"/>
<evidence type="ECO:0000256" key="6">
    <source>
        <dbReference type="SAM" id="Phobius"/>
    </source>
</evidence>
<dbReference type="AlphaFoldDB" id="A0A177USU5"/>
<evidence type="ECO:0000256" key="1">
    <source>
        <dbReference type="ARBA" id="ARBA00004141"/>
    </source>
</evidence>